<evidence type="ECO:0000259" key="1">
    <source>
        <dbReference type="Pfam" id="PF06527"/>
    </source>
</evidence>
<dbReference type="RefSeq" id="WP_123792849.1">
    <property type="nucleotide sequence ID" value="NZ_RKQK01000002.1"/>
</dbReference>
<evidence type="ECO:0000313" key="2">
    <source>
        <dbReference type="EMBL" id="RPE67406.1"/>
    </source>
</evidence>
<name>A0A3N4U9J8_9RHOB</name>
<keyword evidence="3" id="KW-1185">Reference proteome</keyword>
<protein>
    <submittedName>
        <fullName evidence="2">TniQ protein</fullName>
    </submittedName>
</protein>
<gene>
    <name evidence="2" type="ORF">EDD53_1815</name>
</gene>
<accession>A0A3N4U9J8</accession>
<dbReference type="InterPro" id="IPR009492">
    <property type="entry name" value="TniQ"/>
</dbReference>
<dbReference type="Proteomes" id="UP000269689">
    <property type="component" value="Unassembled WGS sequence"/>
</dbReference>
<feature type="domain" description="TniQ" evidence="1">
    <location>
        <begin position="9"/>
        <end position="130"/>
    </location>
</feature>
<proteinExistence type="predicted"/>
<dbReference type="OrthoDB" id="7595282at2"/>
<sequence length="490" mass="54633">MTLWPSLTYDPEETLLGHADRLSMLHTGRGMERLIRDIGINVEHFTSGRKEAVSAFAAAVGLPSEDAEKGAIRVSQRAASFRGEDISKTFLSPRAARYCPSCLAEDGHMNHRRFRLIWGFRHVVRCDHHSSWLIDTPCKNETNLRLAIGTKILEETQTTSRETPDYLSWLRTRLHGQSPTGNPWLDDQTLEQVLAASEMLGAILEHGHRVAVMKLSPEQTEEATDIGFSIYREGQEAVIEALDTIRTTSPALAVQAGPLAHYGKLYDWLHRRSNTIDPGPIRDLLRDHIVKNSAVEPGTKVLGVEITERKYHTLQSLSAEVDIPRVRLSRVLKKLGQVPEDATEVDCGNAVFEAKKTVPMIEAFKSAVRLQDVPDYLGATKGQFEALYRMEIVKPLVPRTGRGSVRNVVFSRRNLDDFLQGLQELPLLTDDIEGDFHPVTYACQRGAGLFEDVFVDIQAGRIPGYRHPDKVGIGAAYVDVSSLSKLKKSA</sequence>
<comment type="caution">
    <text evidence="2">The sequence shown here is derived from an EMBL/GenBank/DDBJ whole genome shotgun (WGS) entry which is preliminary data.</text>
</comment>
<evidence type="ECO:0000313" key="3">
    <source>
        <dbReference type="Proteomes" id="UP000269689"/>
    </source>
</evidence>
<dbReference type="EMBL" id="RKQK01000002">
    <property type="protein sequence ID" value="RPE67406.1"/>
    <property type="molecule type" value="Genomic_DNA"/>
</dbReference>
<dbReference type="Pfam" id="PF06527">
    <property type="entry name" value="TniQ"/>
    <property type="match status" value="1"/>
</dbReference>
<reference evidence="2 3" key="1">
    <citation type="submission" date="2018-11" db="EMBL/GenBank/DDBJ databases">
        <title>Genomic Encyclopedia of Type Strains, Phase IV (KMG-IV): sequencing the most valuable type-strain genomes for metagenomic binning, comparative biology and taxonomic classification.</title>
        <authorList>
            <person name="Goeker M."/>
        </authorList>
    </citation>
    <scope>NUCLEOTIDE SEQUENCE [LARGE SCALE GENOMIC DNA]</scope>
    <source>
        <strain evidence="2 3">DSM 104731</strain>
    </source>
</reference>
<organism evidence="2 3">
    <name type="scientific">Pacificibacter maritimus</name>
    <dbReference type="NCBI Taxonomy" id="762213"/>
    <lineage>
        <taxon>Bacteria</taxon>
        <taxon>Pseudomonadati</taxon>
        <taxon>Pseudomonadota</taxon>
        <taxon>Alphaproteobacteria</taxon>
        <taxon>Rhodobacterales</taxon>
        <taxon>Roseobacteraceae</taxon>
        <taxon>Pacificibacter</taxon>
    </lineage>
</organism>
<dbReference type="AlphaFoldDB" id="A0A3N4U9J8"/>